<dbReference type="Gene3D" id="3.40.710.10">
    <property type="entry name" value="DD-peptidase/beta-lactamase superfamily"/>
    <property type="match status" value="1"/>
</dbReference>
<evidence type="ECO:0000256" key="1">
    <source>
        <dbReference type="SAM" id="SignalP"/>
    </source>
</evidence>
<reference evidence="3 4" key="2">
    <citation type="submission" date="2019-09" db="EMBL/GenBank/DDBJ databases">
        <authorList>
            <person name="Jin C."/>
        </authorList>
    </citation>
    <scope>NUCLEOTIDE SEQUENCE [LARGE SCALE GENOMIC DNA]</scope>
    <source>
        <strain evidence="3 4">AN110305</strain>
    </source>
</reference>
<evidence type="ECO:0000313" key="4">
    <source>
        <dbReference type="Proteomes" id="UP000323454"/>
    </source>
</evidence>
<dbReference type="InterPro" id="IPR001466">
    <property type="entry name" value="Beta-lactam-related"/>
</dbReference>
<dbReference type="Proteomes" id="UP000323454">
    <property type="component" value="Unassembled WGS sequence"/>
</dbReference>
<sequence length="407" mass="43719">MKTTTRVRAGLLTAAMAVTVATVTTPTASAESAESSAGRNAAIQQVLDQSTAQGGVPGMVAEVRDGHRTWFGKAGVADTDTGRARARQDRFRIGSVTKAFTATLALKLVADGKLSLDDTVEQWLPGLVKGNGNDGSAITIRHLLHQTSGLKSPDADDPERLIEMTTPAYLEHRFDKKTPEELVGIALKYRPYFAPGGAPEHEQGPVLRYSNANYLLLGRIIEKASGRTYAEELSSQILRPLGLTDTYLPRDGELDLRGQHTKEYSKLPLGDANGKVYDVTEVDPSWPWATGGIVSTTDDLGRFVSALLGGRLFPAAMAREMWDTVTVDPGARWIDKTRYGMGTFQQTLGCGVTVYGTAGAIPGSWTYSMGTRDGKHLVTGNMSGDWVNPLTAFAKVLEAKFCPAGAK</sequence>
<organism evidence="3 4">
    <name type="scientific">Solihabitans fulvus</name>
    <dbReference type="NCBI Taxonomy" id="1892852"/>
    <lineage>
        <taxon>Bacteria</taxon>
        <taxon>Bacillati</taxon>
        <taxon>Actinomycetota</taxon>
        <taxon>Actinomycetes</taxon>
        <taxon>Pseudonocardiales</taxon>
        <taxon>Pseudonocardiaceae</taxon>
        <taxon>Solihabitans</taxon>
    </lineage>
</organism>
<keyword evidence="1" id="KW-0732">Signal</keyword>
<dbReference type="AlphaFoldDB" id="A0A5B2XFE2"/>
<dbReference type="SUPFAM" id="SSF56601">
    <property type="entry name" value="beta-lactamase/transpeptidase-like"/>
    <property type="match status" value="1"/>
</dbReference>
<name>A0A5B2XFE2_9PSEU</name>
<dbReference type="InterPro" id="IPR012338">
    <property type="entry name" value="Beta-lactam/transpept-like"/>
</dbReference>
<feature type="domain" description="Beta-lactamase-related" evidence="2">
    <location>
        <begin position="44"/>
        <end position="363"/>
    </location>
</feature>
<dbReference type="PANTHER" id="PTHR46825">
    <property type="entry name" value="D-ALANYL-D-ALANINE-CARBOXYPEPTIDASE/ENDOPEPTIDASE AMPH"/>
    <property type="match status" value="1"/>
</dbReference>
<feature type="chain" id="PRO_5022781998" evidence="1">
    <location>
        <begin position="31"/>
        <end position="407"/>
    </location>
</feature>
<reference evidence="3 4" key="1">
    <citation type="submission" date="2019-09" db="EMBL/GenBank/DDBJ databases">
        <title>Goodfellowia gen. nov., a new genus of the Pseudonocardineae related to Actinoalloteichus, containing Goodfellowia coeruleoviolacea gen. nov., comb. nov. gen. nov., comb. nov.</title>
        <authorList>
            <person name="Labeda D."/>
        </authorList>
    </citation>
    <scope>NUCLEOTIDE SEQUENCE [LARGE SCALE GENOMIC DNA]</scope>
    <source>
        <strain evidence="3 4">AN110305</strain>
    </source>
</reference>
<dbReference type="EMBL" id="VUOB01000023">
    <property type="protein sequence ID" value="KAA2261976.1"/>
    <property type="molecule type" value="Genomic_DNA"/>
</dbReference>
<accession>A0A5B2XFE2</accession>
<evidence type="ECO:0000259" key="2">
    <source>
        <dbReference type="Pfam" id="PF00144"/>
    </source>
</evidence>
<dbReference type="InterPro" id="IPR050491">
    <property type="entry name" value="AmpC-like"/>
</dbReference>
<dbReference type="RefSeq" id="WP_149850138.1">
    <property type="nucleotide sequence ID" value="NZ_VUOB01000023.1"/>
</dbReference>
<feature type="signal peptide" evidence="1">
    <location>
        <begin position="1"/>
        <end position="30"/>
    </location>
</feature>
<evidence type="ECO:0000313" key="3">
    <source>
        <dbReference type="EMBL" id="KAA2261976.1"/>
    </source>
</evidence>
<keyword evidence="4" id="KW-1185">Reference proteome</keyword>
<proteinExistence type="predicted"/>
<dbReference type="Pfam" id="PF00144">
    <property type="entry name" value="Beta-lactamase"/>
    <property type="match status" value="1"/>
</dbReference>
<gene>
    <name evidence="3" type="ORF">F0L68_14865</name>
</gene>
<dbReference type="OrthoDB" id="503788at2"/>
<protein>
    <submittedName>
        <fullName evidence="3">Beta-lactamase family protein</fullName>
    </submittedName>
</protein>
<comment type="caution">
    <text evidence="3">The sequence shown here is derived from an EMBL/GenBank/DDBJ whole genome shotgun (WGS) entry which is preliminary data.</text>
</comment>
<dbReference type="PANTHER" id="PTHR46825:SF7">
    <property type="entry name" value="D-ALANYL-D-ALANINE CARBOXYPEPTIDASE"/>
    <property type="match status" value="1"/>
</dbReference>